<dbReference type="PANTHER" id="PTHR12873:SF0">
    <property type="entry name" value="TWINKLE MTDNA HELICASE"/>
    <property type="match status" value="1"/>
</dbReference>
<dbReference type="AlphaFoldDB" id="X6LZV0"/>
<dbReference type="EMBL" id="ASPP01026433">
    <property type="protein sequence ID" value="ETO07159.1"/>
    <property type="molecule type" value="Genomic_DNA"/>
</dbReference>
<dbReference type="Proteomes" id="UP000023152">
    <property type="component" value="Unassembled WGS sequence"/>
</dbReference>
<dbReference type="GO" id="GO:0043139">
    <property type="term" value="F:5'-3' DNA helicase activity"/>
    <property type="evidence" value="ECO:0007669"/>
    <property type="project" value="InterPro"/>
</dbReference>
<protein>
    <recommendedName>
        <fullName evidence="1">Toprim domain-containing protein</fullName>
    </recommendedName>
</protein>
<dbReference type="Pfam" id="PF13155">
    <property type="entry name" value="Toprim_2"/>
    <property type="match status" value="1"/>
</dbReference>
<keyword evidence="3" id="KW-1185">Reference proteome</keyword>
<proteinExistence type="predicted"/>
<dbReference type="OrthoDB" id="275278at2759"/>
<evidence type="ECO:0000259" key="1">
    <source>
        <dbReference type="PROSITE" id="PS50880"/>
    </source>
</evidence>
<dbReference type="CDD" id="cd01029">
    <property type="entry name" value="TOPRIM_primases"/>
    <property type="match status" value="1"/>
</dbReference>
<gene>
    <name evidence="2" type="ORF">RFI_30233</name>
</gene>
<dbReference type="PANTHER" id="PTHR12873">
    <property type="entry name" value="T7-LIKE MITOCHONDRIAL DNA HELICASE"/>
    <property type="match status" value="1"/>
</dbReference>
<evidence type="ECO:0000313" key="3">
    <source>
        <dbReference type="Proteomes" id="UP000023152"/>
    </source>
</evidence>
<dbReference type="GO" id="GO:0003697">
    <property type="term" value="F:single-stranded DNA binding"/>
    <property type="evidence" value="ECO:0007669"/>
    <property type="project" value="InterPro"/>
</dbReference>
<dbReference type="PROSITE" id="PS50880">
    <property type="entry name" value="TOPRIM"/>
    <property type="match status" value="1"/>
</dbReference>
<reference evidence="2 3" key="1">
    <citation type="journal article" date="2013" name="Curr. Biol.">
        <title>The Genome of the Foraminiferan Reticulomyxa filosa.</title>
        <authorList>
            <person name="Glockner G."/>
            <person name="Hulsmann N."/>
            <person name="Schleicher M."/>
            <person name="Noegel A.A."/>
            <person name="Eichinger L."/>
            <person name="Gallinger C."/>
            <person name="Pawlowski J."/>
            <person name="Sierra R."/>
            <person name="Euteneuer U."/>
            <person name="Pillet L."/>
            <person name="Moustafa A."/>
            <person name="Platzer M."/>
            <person name="Groth M."/>
            <person name="Szafranski K."/>
            <person name="Schliwa M."/>
        </authorList>
    </citation>
    <scope>NUCLEOTIDE SEQUENCE [LARGE SCALE GENOMIC DNA]</scope>
</reference>
<dbReference type="SUPFAM" id="SSF56731">
    <property type="entry name" value="DNA primase core"/>
    <property type="match status" value="1"/>
</dbReference>
<name>X6LZV0_RETFI</name>
<dbReference type="InterPro" id="IPR006171">
    <property type="entry name" value="TOPRIM_dom"/>
</dbReference>
<organism evidence="2 3">
    <name type="scientific">Reticulomyxa filosa</name>
    <dbReference type="NCBI Taxonomy" id="46433"/>
    <lineage>
        <taxon>Eukaryota</taxon>
        <taxon>Sar</taxon>
        <taxon>Rhizaria</taxon>
        <taxon>Retaria</taxon>
        <taxon>Foraminifera</taxon>
        <taxon>Monothalamids</taxon>
        <taxon>Reticulomyxidae</taxon>
        <taxon>Reticulomyxa</taxon>
    </lineage>
</organism>
<dbReference type="Gene3D" id="3.40.1360.10">
    <property type="match status" value="1"/>
</dbReference>
<sequence>MKGLAQLIGPMTLRSDMGTEDTLFRHSDSQVSTQTIELRPRMEMNCNALVNDIPACKRINRERGLSDNTLKNFNVGLGTYHFPEQNLKCNALYFPQFRRIVVSDSHSQCLHNNLVPVNFKVRHLIGKQFCQTPNSNGTGLFGLKRHSQVMKDKQYRYLIVTEGEFDAMAVDEATDGTFTAVSLPSGCNMPGHHILHELSNYERIILFLDWDNGGQRCAQMLYDKLKLQKSDIQVLIVKQPEQCKDYKDANDLLKFNKSILIVFFFFVVLHVAKLRVIDDLLASFKICTHHLSIHVIN</sequence>
<feature type="domain" description="Toprim" evidence="1">
    <location>
        <begin position="156"/>
        <end position="240"/>
    </location>
</feature>
<comment type="caution">
    <text evidence="2">The sequence shown here is derived from an EMBL/GenBank/DDBJ whole genome shotgun (WGS) entry which is preliminary data.</text>
</comment>
<dbReference type="InterPro" id="IPR034154">
    <property type="entry name" value="TOPRIM_DnaG/twinkle"/>
</dbReference>
<accession>X6LZV0</accession>
<evidence type="ECO:0000313" key="2">
    <source>
        <dbReference type="EMBL" id="ETO07159.1"/>
    </source>
</evidence>
<dbReference type="InterPro" id="IPR027032">
    <property type="entry name" value="Twinkle-like"/>
</dbReference>